<evidence type="ECO:0000313" key="6">
    <source>
        <dbReference type="Proteomes" id="UP000711407"/>
    </source>
</evidence>
<evidence type="ECO:0000313" key="5">
    <source>
        <dbReference type="EMBL" id="HJE39497.1"/>
    </source>
</evidence>
<evidence type="ECO:0000256" key="2">
    <source>
        <dbReference type="ARBA" id="ARBA00023136"/>
    </source>
</evidence>
<gene>
    <name evidence="5" type="ORF">K8V47_07065</name>
</gene>
<dbReference type="Pfam" id="PF13715">
    <property type="entry name" value="CarbopepD_reg_2"/>
    <property type="match status" value="1"/>
</dbReference>
<evidence type="ECO:0000256" key="3">
    <source>
        <dbReference type="ARBA" id="ARBA00023237"/>
    </source>
</evidence>
<reference evidence="5" key="1">
    <citation type="journal article" date="2021" name="PeerJ">
        <title>Extensive microbial diversity within the chicken gut microbiome revealed by metagenomics and culture.</title>
        <authorList>
            <person name="Gilroy R."/>
            <person name="Ravi A."/>
            <person name="Getino M."/>
            <person name="Pursley I."/>
            <person name="Horton D.L."/>
            <person name="Alikhan N.F."/>
            <person name="Baker D."/>
            <person name="Gharbi K."/>
            <person name="Hall N."/>
            <person name="Watson M."/>
            <person name="Adriaenssens E.M."/>
            <person name="Foster-Nyarko E."/>
            <person name="Jarju S."/>
            <person name="Secka A."/>
            <person name="Antonio M."/>
            <person name="Oren A."/>
            <person name="Chaudhuri R.R."/>
            <person name="La Ragione R."/>
            <person name="Hildebrand F."/>
            <person name="Pallen M.J."/>
        </authorList>
    </citation>
    <scope>NUCLEOTIDE SEQUENCE</scope>
    <source>
        <strain evidence="5">4100</strain>
    </source>
</reference>
<reference evidence="5" key="2">
    <citation type="submission" date="2021-09" db="EMBL/GenBank/DDBJ databases">
        <authorList>
            <person name="Gilroy R."/>
        </authorList>
    </citation>
    <scope>NUCLEOTIDE SEQUENCE</scope>
    <source>
        <strain evidence="5">4100</strain>
    </source>
</reference>
<dbReference type="EMBL" id="DYXT01000036">
    <property type="protein sequence ID" value="HJE39497.1"/>
    <property type="molecule type" value="Genomic_DNA"/>
</dbReference>
<dbReference type="Proteomes" id="UP000711407">
    <property type="component" value="Unassembled WGS sequence"/>
</dbReference>
<keyword evidence="3" id="KW-0998">Cell outer membrane</keyword>
<keyword evidence="2" id="KW-0472">Membrane</keyword>
<name>A0A4Q0UAQ0_9BACT</name>
<dbReference type="InterPro" id="IPR008969">
    <property type="entry name" value="CarboxyPept-like_regulatory"/>
</dbReference>
<dbReference type="AlphaFoldDB" id="A0A4Q0UAQ0"/>
<protein>
    <submittedName>
        <fullName evidence="5">Outer membrane beta-barrel protein</fullName>
    </submittedName>
</protein>
<dbReference type="InterPro" id="IPR041700">
    <property type="entry name" value="OMP_b-brl_3"/>
</dbReference>
<dbReference type="Gene3D" id="2.40.170.20">
    <property type="entry name" value="TonB-dependent receptor, beta-barrel domain"/>
    <property type="match status" value="1"/>
</dbReference>
<comment type="subcellular location">
    <subcellularLocation>
        <location evidence="1">Cell outer membrane</location>
    </subcellularLocation>
</comment>
<sequence>MRLLSTLLVLAFAATVCFGKSIKGTIHDEKGQPLPYVNVVLMKDTAFVDGRVSDERGAFLFENASTAADQIKISMIGYEELVMPVPADGDLNLIKLSPSSVMLDEVVVNGSRPVTRIEGNSMVTNVANSILASAGSANDVLKNVPMLTGDNGSFSVFGRGAAVIYINGRLVRNAAEVSQLASTDIKEVQVISNPGAQYDAEVNAVIRIITKKPQGEGFSIAAYTDNTYNGWLTTAEQLDMKYRTGGLEIFGLGYFKHGKNRHEEYGVNTTHTNTLLSEISSISTTATQTAITGKIGVNYQFNDKHSIGAYYQNDYSRMHNYGHLTSDIADNGTLSESSSSDLDAWDKSLPCHSANVYYNGSVGKFTFDVNGDYMQTKDSDRSYQYEKNLMSANRNVTTFSTTRNRLFAEKFSVSYELPKGNVMLGEEYTSSRSRNDFDNPEAILASEETDVRENNIGIFAQINQTFGKFSASAGIRYEHVKSEYYLDNALVKGQSKTYDNFFPSASVSYSPGDFRFSAAYSHRTVRPTYSNLNSNYYYVSSTTYTRGNPYLVPSKRQDFTLQAGWKYINLSAQYSYTKDAIVQIYEPYDDSGRINVFTLTNMPSHKVLSLFVNASPQFGIYHPSLSVGMDKQWFGIDYLGEYKKMGSPMYVIQLNNTLTLPDDWNIEALIWWRSRADWKNWAYTHTYSTVNLRVYKKFLNKSLTVYLGVNDIFNGLIYKADLYSGNVMMRNSINNHSRNVKLTVRYNFNVSKSRYKGAGAGNAEKRRF</sequence>
<dbReference type="SUPFAM" id="SSF56935">
    <property type="entry name" value="Porins"/>
    <property type="match status" value="1"/>
</dbReference>
<dbReference type="GO" id="GO:0009279">
    <property type="term" value="C:cell outer membrane"/>
    <property type="evidence" value="ECO:0007669"/>
    <property type="project" value="UniProtKB-SubCell"/>
</dbReference>
<dbReference type="Pfam" id="PF14905">
    <property type="entry name" value="OMP_b-brl_3"/>
    <property type="match status" value="1"/>
</dbReference>
<feature type="domain" description="Outer membrane protein beta-barrel" evidence="4">
    <location>
        <begin position="354"/>
        <end position="746"/>
    </location>
</feature>
<evidence type="ECO:0000259" key="4">
    <source>
        <dbReference type="Pfam" id="PF14905"/>
    </source>
</evidence>
<organism evidence="5 6">
    <name type="scientific">Candidatus Amulumruptor caecigallinarius</name>
    <dbReference type="NCBI Taxonomy" id="2109911"/>
    <lineage>
        <taxon>Bacteria</taxon>
        <taxon>Pseudomonadati</taxon>
        <taxon>Bacteroidota</taxon>
        <taxon>Bacteroidia</taxon>
        <taxon>Bacteroidales</taxon>
        <taxon>Muribaculaceae</taxon>
        <taxon>Candidatus Amulumruptor</taxon>
    </lineage>
</organism>
<accession>A0A4Q0UAQ0</accession>
<dbReference type="InterPro" id="IPR036942">
    <property type="entry name" value="Beta-barrel_TonB_sf"/>
</dbReference>
<dbReference type="SUPFAM" id="SSF49464">
    <property type="entry name" value="Carboxypeptidase regulatory domain-like"/>
    <property type="match status" value="1"/>
</dbReference>
<evidence type="ECO:0000256" key="1">
    <source>
        <dbReference type="ARBA" id="ARBA00004442"/>
    </source>
</evidence>
<proteinExistence type="predicted"/>
<comment type="caution">
    <text evidence="5">The sequence shown here is derived from an EMBL/GenBank/DDBJ whole genome shotgun (WGS) entry which is preliminary data.</text>
</comment>